<proteinExistence type="predicted"/>
<dbReference type="InterPro" id="IPR041073">
    <property type="entry name" value="MobL"/>
</dbReference>
<evidence type="ECO:0000313" key="3">
    <source>
        <dbReference type="Proteomes" id="UP000595823"/>
    </source>
</evidence>
<name>A0A7T6Z6Q8_9BACI</name>
<dbReference type="InterPro" id="IPR048101">
    <property type="entry name" value="MobP2"/>
</dbReference>
<dbReference type="NCBIfam" id="NF041498">
    <property type="entry name" value="MobP2"/>
    <property type="match status" value="1"/>
</dbReference>
<organism evidence="2 3">
    <name type="scientific">Salicibibacter cibarius</name>
    <dbReference type="NCBI Taxonomy" id="2743000"/>
    <lineage>
        <taxon>Bacteria</taxon>
        <taxon>Bacillati</taxon>
        <taxon>Bacillota</taxon>
        <taxon>Bacilli</taxon>
        <taxon>Bacillales</taxon>
        <taxon>Bacillaceae</taxon>
        <taxon>Salicibibacter</taxon>
    </lineage>
</organism>
<sequence>MSQSKITPGVVLKTKFITSNKKAFHQYVNYVDREEAKGDKQLPAQMFSLYNHYMDDPEKTSALFTEKRDYLDTHDKDELKHAFQQAQENKSLMWQDVITFDNPWLEKQGIYDRQTRRLDEKALKDVTRSSMQAMVKKEGLEQSAIWSAAIHRNTDNIHIHVATVEPFPTRERGKRKPQTLSAMKSEVVNGLQDRSYEREQINQIIRGKMVDGKKQDNTLRWRNRDMKPLFKDIYKRLPEDKRQWNYGYNSLNPIRPMIDQLTTNYLKKHHTNDLQNLHLRLDTEVEEMKVAYGDGPKETRRFDNYKKNKMDDLYKRMGNAFLKEMKTFDDQLHQQQAKTEGKDDGKTMRPGMSSGIAVQQSLRRLNRSMRQTYQEYMNDRDHQSLERSIEHER</sequence>
<dbReference type="AlphaFoldDB" id="A0A7T6Z6Q8"/>
<dbReference type="KEGG" id="scia:HUG15_21100"/>
<dbReference type="Proteomes" id="UP000595823">
    <property type="component" value="Chromosome"/>
</dbReference>
<evidence type="ECO:0008006" key="4">
    <source>
        <dbReference type="Google" id="ProtNLM"/>
    </source>
</evidence>
<dbReference type="RefSeq" id="WP_200125540.1">
    <property type="nucleotide sequence ID" value="NZ_CP054705.1"/>
</dbReference>
<keyword evidence="3" id="KW-1185">Reference proteome</keyword>
<evidence type="ECO:0000313" key="2">
    <source>
        <dbReference type="EMBL" id="QQK77828.1"/>
    </source>
</evidence>
<dbReference type="EMBL" id="CP054705">
    <property type="protein sequence ID" value="QQK77828.1"/>
    <property type="molecule type" value="Genomic_DNA"/>
</dbReference>
<evidence type="ECO:0000256" key="1">
    <source>
        <dbReference type="SAM" id="MobiDB-lite"/>
    </source>
</evidence>
<accession>A0A7T6Z6Q8</accession>
<gene>
    <name evidence="2" type="ORF">HUG15_21100</name>
</gene>
<feature type="region of interest" description="Disordered" evidence="1">
    <location>
        <begin position="331"/>
        <end position="358"/>
    </location>
</feature>
<dbReference type="Pfam" id="PF18555">
    <property type="entry name" value="MobL"/>
    <property type="match status" value="1"/>
</dbReference>
<reference evidence="2 3" key="1">
    <citation type="submission" date="2020-06" db="EMBL/GenBank/DDBJ databases">
        <title>Genomic analysis of Salicibibacter sp. NKC5-3.</title>
        <authorList>
            <person name="Oh Y.J."/>
        </authorList>
    </citation>
    <scope>NUCLEOTIDE SEQUENCE [LARGE SCALE GENOMIC DNA]</scope>
    <source>
        <strain evidence="2 3">NKC5-3</strain>
    </source>
</reference>
<protein>
    <recommendedName>
        <fullName evidence="4">Relaxase</fullName>
    </recommendedName>
</protein>